<feature type="transmembrane region" description="Helical" evidence="8">
    <location>
        <begin position="20"/>
        <end position="42"/>
    </location>
</feature>
<keyword evidence="4" id="KW-0297">G-protein coupled receptor</keyword>
<dbReference type="PANTHER" id="PTHR24243:SF208">
    <property type="entry name" value="PYROKININ-1 RECEPTOR"/>
    <property type="match status" value="1"/>
</dbReference>
<evidence type="ECO:0000256" key="4">
    <source>
        <dbReference type="ARBA" id="ARBA00023040"/>
    </source>
</evidence>
<sequence>MPSSSQKNPSLALATYILTYYGYSFMLILGNIGNVCNIVLFLQKKLRTTSCNNFTAFTNLIALNVGISTLINAEARPSEISAAYCKIEGYIMNICLQISRYLIVCACFDRYALCSTDARLRKFSRVHIARRYVIPSVIFIWLIIPIHVPILINVQNSTCSFVDIGALYNSIYGILLIGIIPPGLMFIFSLLTFRNLKLRQQRRQIHPVASNNAVLTIRETQRLKVKDQQVFAMLLIQVFAYVASSTPYTIIVLYVVLTTVKNIDVPTANKSSLTFILFVTDMFRFICPFMSFYLFLLVSRLYRFEMVSIIRKIYNRCNILRKRNNDNNNNRHNTVCIQNSNYATQTISRRQQNQAPVALSMIAT</sequence>
<evidence type="ECO:0000256" key="6">
    <source>
        <dbReference type="ARBA" id="ARBA00023170"/>
    </source>
</evidence>
<evidence type="ECO:0000256" key="8">
    <source>
        <dbReference type="SAM" id="Phobius"/>
    </source>
</evidence>
<keyword evidence="6" id="KW-0675">Receptor</keyword>
<evidence type="ECO:0000256" key="5">
    <source>
        <dbReference type="ARBA" id="ARBA00023136"/>
    </source>
</evidence>
<comment type="subcellular location">
    <subcellularLocation>
        <location evidence="1">Membrane</location>
        <topology evidence="1">Multi-pass membrane protein</topology>
    </subcellularLocation>
</comment>
<accession>A0A813NAZ9</accession>
<feature type="transmembrane region" description="Helical" evidence="8">
    <location>
        <begin position="172"/>
        <end position="193"/>
    </location>
</feature>
<dbReference type="PANTHER" id="PTHR24243">
    <property type="entry name" value="G-PROTEIN COUPLED RECEPTOR"/>
    <property type="match status" value="1"/>
</dbReference>
<dbReference type="GO" id="GO:0004930">
    <property type="term" value="F:G protein-coupled receptor activity"/>
    <property type="evidence" value="ECO:0007669"/>
    <property type="project" value="UniProtKB-KW"/>
</dbReference>
<dbReference type="Gene3D" id="1.20.1070.10">
    <property type="entry name" value="Rhodopsin 7-helix transmembrane proteins"/>
    <property type="match status" value="1"/>
</dbReference>
<dbReference type="SUPFAM" id="SSF81321">
    <property type="entry name" value="Family A G protein-coupled receptor-like"/>
    <property type="match status" value="1"/>
</dbReference>
<feature type="domain" description="G-protein coupled receptors family 1 profile" evidence="9">
    <location>
        <begin position="33"/>
        <end position="295"/>
    </location>
</feature>
<dbReference type="AlphaFoldDB" id="A0A813NAZ9"/>
<dbReference type="InterPro" id="IPR000276">
    <property type="entry name" value="GPCR_Rhodpsn"/>
</dbReference>
<organism evidence="10 11">
    <name type="scientific">Adineta steineri</name>
    <dbReference type="NCBI Taxonomy" id="433720"/>
    <lineage>
        <taxon>Eukaryota</taxon>
        <taxon>Metazoa</taxon>
        <taxon>Spiralia</taxon>
        <taxon>Gnathifera</taxon>
        <taxon>Rotifera</taxon>
        <taxon>Eurotatoria</taxon>
        <taxon>Bdelloidea</taxon>
        <taxon>Adinetida</taxon>
        <taxon>Adinetidae</taxon>
        <taxon>Adineta</taxon>
    </lineage>
</organism>
<evidence type="ECO:0000259" key="9">
    <source>
        <dbReference type="PROSITE" id="PS50262"/>
    </source>
</evidence>
<evidence type="ECO:0000256" key="3">
    <source>
        <dbReference type="ARBA" id="ARBA00022989"/>
    </source>
</evidence>
<dbReference type="GO" id="GO:0016020">
    <property type="term" value="C:membrane"/>
    <property type="evidence" value="ECO:0007669"/>
    <property type="project" value="UniProtKB-SubCell"/>
</dbReference>
<protein>
    <recommendedName>
        <fullName evidence="9">G-protein coupled receptors family 1 profile domain-containing protein</fullName>
    </recommendedName>
</protein>
<keyword evidence="3 8" id="KW-1133">Transmembrane helix</keyword>
<evidence type="ECO:0000256" key="2">
    <source>
        <dbReference type="ARBA" id="ARBA00022692"/>
    </source>
</evidence>
<reference evidence="10" key="1">
    <citation type="submission" date="2021-02" db="EMBL/GenBank/DDBJ databases">
        <authorList>
            <person name="Nowell W R."/>
        </authorList>
    </citation>
    <scope>NUCLEOTIDE SEQUENCE</scope>
</reference>
<evidence type="ECO:0000313" key="10">
    <source>
        <dbReference type="EMBL" id="CAF0732217.1"/>
    </source>
</evidence>
<name>A0A813NAZ9_9BILA</name>
<dbReference type="Pfam" id="PF00001">
    <property type="entry name" value="7tm_1"/>
    <property type="match status" value="1"/>
</dbReference>
<dbReference type="InterPro" id="IPR017452">
    <property type="entry name" value="GPCR_Rhodpsn_7TM"/>
</dbReference>
<feature type="transmembrane region" description="Helical" evidence="8">
    <location>
        <begin position="230"/>
        <end position="255"/>
    </location>
</feature>
<dbReference type="PROSITE" id="PS50262">
    <property type="entry name" value="G_PROTEIN_RECEP_F1_2"/>
    <property type="match status" value="1"/>
</dbReference>
<evidence type="ECO:0000256" key="7">
    <source>
        <dbReference type="ARBA" id="ARBA00023224"/>
    </source>
</evidence>
<proteinExistence type="predicted"/>
<feature type="transmembrane region" description="Helical" evidence="8">
    <location>
        <begin position="275"/>
        <end position="298"/>
    </location>
</feature>
<keyword evidence="5 8" id="KW-0472">Membrane</keyword>
<keyword evidence="7" id="KW-0807">Transducer</keyword>
<dbReference type="Proteomes" id="UP000663845">
    <property type="component" value="Unassembled WGS sequence"/>
</dbReference>
<evidence type="ECO:0000313" key="11">
    <source>
        <dbReference type="Proteomes" id="UP000663845"/>
    </source>
</evidence>
<feature type="transmembrane region" description="Helical" evidence="8">
    <location>
        <begin position="132"/>
        <end position="152"/>
    </location>
</feature>
<evidence type="ECO:0000256" key="1">
    <source>
        <dbReference type="ARBA" id="ARBA00004141"/>
    </source>
</evidence>
<comment type="caution">
    <text evidence="10">The sequence shown here is derived from an EMBL/GenBank/DDBJ whole genome shotgun (WGS) entry which is preliminary data.</text>
</comment>
<dbReference type="EMBL" id="CAJNOG010000006">
    <property type="protein sequence ID" value="CAF0732217.1"/>
    <property type="molecule type" value="Genomic_DNA"/>
</dbReference>
<gene>
    <name evidence="10" type="ORF">JYZ213_LOCUS1283</name>
</gene>
<keyword evidence="2 8" id="KW-0812">Transmembrane</keyword>